<dbReference type="PANTHER" id="PTHR42852:SF13">
    <property type="entry name" value="PROTEIN DIPZ"/>
    <property type="match status" value="1"/>
</dbReference>
<dbReference type="OrthoDB" id="9809746at2"/>
<feature type="domain" description="Thioredoxin" evidence="1">
    <location>
        <begin position="23"/>
        <end position="171"/>
    </location>
</feature>
<dbReference type="PANTHER" id="PTHR42852">
    <property type="entry name" value="THIOL:DISULFIDE INTERCHANGE PROTEIN DSBE"/>
    <property type="match status" value="1"/>
</dbReference>
<protein>
    <submittedName>
        <fullName evidence="2">Redoxin</fullName>
    </submittedName>
</protein>
<reference evidence="2 3" key="1">
    <citation type="submission" date="2018-02" db="EMBL/GenBank/DDBJ databases">
        <title>Novel Leptospira species isolated from soil and water in Japan.</title>
        <authorList>
            <person name="Nakao R."/>
            <person name="Masuzawa T."/>
        </authorList>
    </citation>
    <scope>NUCLEOTIDE SEQUENCE [LARGE SCALE GENOMIC DNA]</scope>
    <source>
        <strain evidence="2 3">YH101</strain>
    </source>
</reference>
<comment type="caution">
    <text evidence="2">The sequence shown here is derived from an EMBL/GenBank/DDBJ whole genome shotgun (WGS) entry which is preliminary data.</text>
</comment>
<dbReference type="InterPro" id="IPR013766">
    <property type="entry name" value="Thioredoxin_domain"/>
</dbReference>
<proteinExistence type="predicted"/>
<evidence type="ECO:0000313" key="2">
    <source>
        <dbReference type="EMBL" id="GBF50372.1"/>
    </source>
</evidence>
<dbReference type="InterPro" id="IPR000866">
    <property type="entry name" value="AhpC/TSA"/>
</dbReference>
<keyword evidence="3" id="KW-1185">Reference proteome</keyword>
<dbReference type="RefSeq" id="WP_108976215.1">
    <property type="nucleotide sequence ID" value="NZ_BFBB01000004.1"/>
</dbReference>
<dbReference type="GO" id="GO:0016491">
    <property type="term" value="F:oxidoreductase activity"/>
    <property type="evidence" value="ECO:0007669"/>
    <property type="project" value="InterPro"/>
</dbReference>
<dbReference type="SUPFAM" id="SSF52833">
    <property type="entry name" value="Thioredoxin-like"/>
    <property type="match status" value="1"/>
</dbReference>
<dbReference type="InterPro" id="IPR036249">
    <property type="entry name" value="Thioredoxin-like_sf"/>
</dbReference>
<dbReference type="GO" id="GO:0016209">
    <property type="term" value="F:antioxidant activity"/>
    <property type="evidence" value="ECO:0007669"/>
    <property type="project" value="InterPro"/>
</dbReference>
<dbReference type="Gene3D" id="3.40.30.10">
    <property type="entry name" value="Glutaredoxin"/>
    <property type="match status" value="1"/>
</dbReference>
<dbReference type="PROSITE" id="PS51352">
    <property type="entry name" value="THIOREDOXIN_2"/>
    <property type="match status" value="1"/>
</dbReference>
<sequence>MLSIREWFMQQIDPGVNKKTDSLKVDQTIRDYRLQLSSNQTLSIKEIVRDGPLLLVFIRGTWCPFCNIHLKNLAIWVETLKNKRGTVIVVSSEKLITIKRWLAYNPVGFLFAADPDYELMDYFGVRIPPNQFSQAATFLIDTNLTIRLVYKGKRNPASFEIIESQWEEVLTQS</sequence>
<accession>A0A2P2E0H3</accession>
<evidence type="ECO:0000313" key="3">
    <source>
        <dbReference type="Proteomes" id="UP000245133"/>
    </source>
</evidence>
<dbReference type="Proteomes" id="UP000245133">
    <property type="component" value="Unassembled WGS sequence"/>
</dbReference>
<organism evidence="2 3">
    <name type="scientific">Leptospira ryugenii</name>
    <dbReference type="NCBI Taxonomy" id="1917863"/>
    <lineage>
        <taxon>Bacteria</taxon>
        <taxon>Pseudomonadati</taxon>
        <taxon>Spirochaetota</taxon>
        <taxon>Spirochaetia</taxon>
        <taxon>Leptospirales</taxon>
        <taxon>Leptospiraceae</taxon>
        <taxon>Leptospira</taxon>
    </lineage>
</organism>
<name>A0A2P2E0H3_9LEPT</name>
<dbReference type="Pfam" id="PF00578">
    <property type="entry name" value="AhpC-TSA"/>
    <property type="match status" value="1"/>
</dbReference>
<dbReference type="EMBL" id="BFBB01000004">
    <property type="protein sequence ID" value="GBF50372.1"/>
    <property type="molecule type" value="Genomic_DNA"/>
</dbReference>
<dbReference type="InterPro" id="IPR050553">
    <property type="entry name" value="Thioredoxin_ResA/DsbE_sf"/>
</dbReference>
<dbReference type="AlphaFoldDB" id="A0A2P2E0H3"/>
<gene>
    <name evidence="2" type="ORF">LPTSP4_18970</name>
</gene>
<evidence type="ECO:0000259" key="1">
    <source>
        <dbReference type="PROSITE" id="PS51352"/>
    </source>
</evidence>